<accession>A0A2D0N1Q2</accession>
<dbReference type="InterPro" id="IPR050300">
    <property type="entry name" value="GDXG_lipolytic_enzyme"/>
</dbReference>
<feature type="domain" description="BD-FAE-like" evidence="4">
    <location>
        <begin position="83"/>
        <end position="264"/>
    </location>
</feature>
<dbReference type="AlphaFoldDB" id="A0A2D0N1Q2"/>
<feature type="chain" id="PRO_5012903643" evidence="3">
    <location>
        <begin position="28"/>
        <end position="320"/>
    </location>
</feature>
<dbReference type="SUPFAM" id="SSF53474">
    <property type="entry name" value="alpha/beta-Hydrolases"/>
    <property type="match status" value="1"/>
</dbReference>
<keyword evidence="3" id="KW-0732">Signal</keyword>
<comment type="similarity">
    <text evidence="1">Belongs to the 'GDXG' lipolytic enzyme family.</text>
</comment>
<keyword evidence="2" id="KW-0378">Hydrolase</keyword>
<evidence type="ECO:0000313" key="5">
    <source>
        <dbReference type="EMBL" id="PHN01643.1"/>
    </source>
</evidence>
<dbReference type="GO" id="GO:0016787">
    <property type="term" value="F:hydrolase activity"/>
    <property type="evidence" value="ECO:0007669"/>
    <property type="project" value="UniProtKB-KW"/>
</dbReference>
<dbReference type="Proteomes" id="UP000223913">
    <property type="component" value="Unassembled WGS sequence"/>
</dbReference>
<dbReference type="InterPro" id="IPR002168">
    <property type="entry name" value="Lipase_GDXG_HIS_AS"/>
</dbReference>
<dbReference type="PROSITE" id="PS01173">
    <property type="entry name" value="LIPASE_GDXG_HIS"/>
    <property type="match status" value="1"/>
</dbReference>
<dbReference type="Gene3D" id="3.40.50.1820">
    <property type="entry name" value="alpha/beta hydrolase"/>
    <property type="match status" value="1"/>
</dbReference>
<sequence>MEKYHIHLRTVLAFVGLIGLLPAVSSAQSATYPVDSTYTVKGSYEKMVQYRPDIVTALGVVDEYINTTPDVVYKSIGERKLHLDIYGPRTPGKKPAPIIFMIHGGGWSSGTKSHMDAMARDLAFNGYLAVAVEYRLSPEIQYPAGIEDLQDAVQWIAENGARYGGDGKKIVVLGASAGAHLASFLGTTENDLLPYKQQKSRYIKGIVNIDGIVSFIHPEASQEGKSAGRWLGGGRDTHWHNWTEASPLEYVDKKSPPILFVNGAYPRFHAGRDSLVARYQDYGTYYHIFEFSDAPHTFWFFYPWYNPMMYKILDFLDHIL</sequence>
<feature type="signal peptide" evidence="3">
    <location>
        <begin position="1"/>
        <end position="27"/>
    </location>
</feature>
<proteinExistence type="inferred from homology"/>
<evidence type="ECO:0000256" key="1">
    <source>
        <dbReference type="ARBA" id="ARBA00010515"/>
    </source>
</evidence>
<dbReference type="InterPro" id="IPR029058">
    <property type="entry name" value="AB_hydrolase_fold"/>
</dbReference>
<protein>
    <submittedName>
        <fullName evidence="5">Esterase</fullName>
    </submittedName>
</protein>
<keyword evidence="6" id="KW-1185">Reference proteome</keyword>
<comment type="caution">
    <text evidence="5">The sequence shown here is derived from an EMBL/GenBank/DDBJ whole genome shotgun (WGS) entry which is preliminary data.</text>
</comment>
<name>A0A2D0N1Q2_FLAN2</name>
<evidence type="ECO:0000256" key="2">
    <source>
        <dbReference type="ARBA" id="ARBA00022801"/>
    </source>
</evidence>
<reference evidence="5 6" key="1">
    <citation type="submission" date="2017-10" db="EMBL/GenBank/DDBJ databases">
        <title>The draft genome sequence of Lewinella nigricans NBRC 102662.</title>
        <authorList>
            <person name="Wang K."/>
        </authorList>
    </citation>
    <scope>NUCLEOTIDE SEQUENCE [LARGE SCALE GENOMIC DNA]</scope>
    <source>
        <strain evidence="5 6">NBRC 102662</strain>
    </source>
</reference>
<dbReference type="Pfam" id="PF20434">
    <property type="entry name" value="BD-FAE"/>
    <property type="match status" value="1"/>
</dbReference>
<dbReference type="OrthoDB" id="9777975at2"/>
<evidence type="ECO:0000259" key="4">
    <source>
        <dbReference type="Pfam" id="PF20434"/>
    </source>
</evidence>
<gene>
    <name evidence="5" type="ORF">CRP01_36100</name>
</gene>
<evidence type="ECO:0000313" key="6">
    <source>
        <dbReference type="Proteomes" id="UP000223913"/>
    </source>
</evidence>
<evidence type="ECO:0000256" key="3">
    <source>
        <dbReference type="SAM" id="SignalP"/>
    </source>
</evidence>
<dbReference type="PANTHER" id="PTHR48081">
    <property type="entry name" value="AB HYDROLASE SUPERFAMILY PROTEIN C4A8.06C"/>
    <property type="match status" value="1"/>
</dbReference>
<dbReference type="EMBL" id="PDUD01000051">
    <property type="protein sequence ID" value="PHN01643.1"/>
    <property type="molecule type" value="Genomic_DNA"/>
</dbReference>
<organism evidence="5 6">
    <name type="scientific">Flavilitoribacter nigricans (strain ATCC 23147 / DSM 23189 / NBRC 102662 / NCIMB 1420 / SS-2)</name>
    <name type="common">Lewinella nigricans</name>
    <dbReference type="NCBI Taxonomy" id="1122177"/>
    <lineage>
        <taxon>Bacteria</taxon>
        <taxon>Pseudomonadati</taxon>
        <taxon>Bacteroidota</taxon>
        <taxon>Saprospiria</taxon>
        <taxon>Saprospirales</taxon>
        <taxon>Lewinellaceae</taxon>
        <taxon>Flavilitoribacter</taxon>
    </lineage>
</organism>
<dbReference type="InterPro" id="IPR049492">
    <property type="entry name" value="BD-FAE-like_dom"/>
</dbReference>
<dbReference type="RefSeq" id="WP_099154957.1">
    <property type="nucleotide sequence ID" value="NZ_PDUD01000051.1"/>
</dbReference>